<feature type="region of interest" description="Disordered" evidence="1">
    <location>
        <begin position="75"/>
        <end position="98"/>
    </location>
</feature>
<gene>
    <name evidence="2" type="ORF">EVOR1521_LOCUS12372</name>
</gene>
<feature type="non-terminal residue" evidence="2">
    <location>
        <position position="296"/>
    </location>
</feature>
<feature type="non-terminal residue" evidence="2">
    <location>
        <position position="1"/>
    </location>
</feature>
<protein>
    <submittedName>
        <fullName evidence="2">Uncharacterized protein</fullName>
    </submittedName>
</protein>
<accession>A0AA36IDY7</accession>
<dbReference type="Proteomes" id="UP001178507">
    <property type="component" value="Unassembled WGS sequence"/>
</dbReference>
<evidence type="ECO:0000313" key="3">
    <source>
        <dbReference type="Proteomes" id="UP001178507"/>
    </source>
</evidence>
<keyword evidence="3" id="KW-1185">Reference proteome</keyword>
<proteinExistence type="predicted"/>
<dbReference type="EMBL" id="CAUJNA010001295">
    <property type="protein sequence ID" value="CAJ1385880.1"/>
    <property type="molecule type" value="Genomic_DNA"/>
</dbReference>
<comment type="caution">
    <text evidence="2">The sequence shown here is derived from an EMBL/GenBank/DDBJ whole genome shotgun (WGS) entry which is preliminary data.</text>
</comment>
<name>A0AA36IDY7_9DINO</name>
<reference evidence="2" key="1">
    <citation type="submission" date="2023-08" db="EMBL/GenBank/DDBJ databases">
        <authorList>
            <person name="Chen Y."/>
            <person name="Shah S."/>
            <person name="Dougan E. K."/>
            <person name="Thang M."/>
            <person name="Chan C."/>
        </authorList>
    </citation>
    <scope>NUCLEOTIDE SEQUENCE</scope>
</reference>
<evidence type="ECO:0000256" key="1">
    <source>
        <dbReference type="SAM" id="MobiDB-lite"/>
    </source>
</evidence>
<organism evidence="2 3">
    <name type="scientific">Effrenium voratum</name>
    <dbReference type="NCBI Taxonomy" id="2562239"/>
    <lineage>
        <taxon>Eukaryota</taxon>
        <taxon>Sar</taxon>
        <taxon>Alveolata</taxon>
        <taxon>Dinophyceae</taxon>
        <taxon>Suessiales</taxon>
        <taxon>Symbiodiniaceae</taxon>
        <taxon>Effrenium</taxon>
    </lineage>
</organism>
<dbReference type="AlphaFoldDB" id="A0AA36IDY7"/>
<sequence length="296" mass="32644">RILQRGDEFERKVAEQHVRRGLPDSAVRWLRRQRVPLFVFGPAGRQREVDLLAAQVPGMLASVVPETERPAVMPRCGESDPADSALLPTQVREPPGKRGAATRFKRQAARSEFVSATDLGGVLLSQQELVAVLHKRPEWEEHRHQGVAGARPGKLFTPKQQQAAQQYLELTPKGSRNAQSLRDHLLSKGLKSADLPTLEQFSVTVAPTVAALSDWPRSGETVDALYLLEGFVHVSEQRVFVAYTCRGMLATLRRYVGDVVHLAVDAKMKVLTGGMGVATLSLLVKDGLRNTNLCHQ</sequence>
<evidence type="ECO:0000313" key="2">
    <source>
        <dbReference type="EMBL" id="CAJ1385880.1"/>
    </source>
</evidence>